<evidence type="ECO:0000313" key="3">
    <source>
        <dbReference type="Proteomes" id="UP000807371"/>
    </source>
</evidence>
<name>A0ABS0NN16_9ACTN</name>
<feature type="compositionally biased region" description="Polar residues" evidence="1">
    <location>
        <begin position="26"/>
        <end position="39"/>
    </location>
</feature>
<proteinExistence type="predicted"/>
<evidence type="ECO:0000256" key="1">
    <source>
        <dbReference type="SAM" id="MobiDB-lite"/>
    </source>
</evidence>
<dbReference type="Proteomes" id="UP000807371">
    <property type="component" value="Unassembled WGS sequence"/>
</dbReference>
<dbReference type="RefSeq" id="WP_197989988.1">
    <property type="nucleotide sequence ID" value="NZ_JACYXC010000001.1"/>
</dbReference>
<gene>
    <name evidence="2" type="ORF">IHE55_18180</name>
</gene>
<comment type="caution">
    <text evidence="2">The sequence shown here is derived from an EMBL/GenBank/DDBJ whole genome shotgun (WGS) entry which is preliminary data.</text>
</comment>
<accession>A0ABS0NN16</accession>
<evidence type="ECO:0000313" key="2">
    <source>
        <dbReference type="EMBL" id="MBH5336599.1"/>
    </source>
</evidence>
<feature type="region of interest" description="Disordered" evidence="1">
    <location>
        <begin position="17"/>
        <end position="67"/>
    </location>
</feature>
<sequence>MTSRAAMAMSEEMWSELDSVRKPAQTRVSASTVQNSAQSVFRRRTMASRSIGTQPRKPTVHTVTATKRTRISTRTAGVGVRRLCCGCG</sequence>
<dbReference type="EMBL" id="JACYXC010000001">
    <property type="protein sequence ID" value="MBH5336599.1"/>
    <property type="molecule type" value="Genomic_DNA"/>
</dbReference>
<organism evidence="2 3">
    <name type="scientific">Streptomyces pactum</name>
    <dbReference type="NCBI Taxonomy" id="68249"/>
    <lineage>
        <taxon>Bacteria</taxon>
        <taxon>Bacillati</taxon>
        <taxon>Actinomycetota</taxon>
        <taxon>Actinomycetes</taxon>
        <taxon>Kitasatosporales</taxon>
        <taxon>Streptomycetaceae</taxon>
        <taxon>Streptomyces</taxon>
    </lineage>
</organism>
<reference evidence="2 3" key="1">
    <citation type="submission" date="2020-09" db="EMBL/GenBank/DDBJ databases">
        <title>Biosynthesis of the nuclear factor of activated T cells inhibitor NFAT-133 and its congeners in Streptomyces pactum.</title>
        <authorList>
            <person name="Zhou W."/>
            <person name="Posri P."/>
            <person name="Abugrain M.E."/>
            <person name="Weisberg A.J."/>
            <person name="Chang J.H."/>
            <person name="Mahmud T."/>
        </authorList>
    </citation>
    <scope>NUCLEOTIDE SEQUENCE [LARGE SCALE GENOMIC DNA]</scope>
    <source>
        <strain evidence="2 3">ATCC 27456</strain>
    </source>
</reference>
<evidence type="ECO:0008006" key="4">
    <source>
        <dbReference type="Google" id="ProtNLM"/>
    </source>
</evidence>
<keyword evidence="3" id="KW-1185">Reference proteome</keyword>
<protein>
    <recommendedName>
        <fullName evidence="4">Transposase</fullName>
    </recommendedName>
</protein>